<evidence type="ECO:0000256" key="2">
    <source>
        <dbReference type="ARBA" id="ARBA00022692"/>
    </source>
</evidence>
<comment type="subcellular location">
    <subcellularLocation>
        <location evidence="1">Membrane</location>
        <topology evidence="1">Multi-pass membrane protein</topology>
    </subcellularLocation>
</comment>
<evidence type="ECO:0000313" key="6">
    <source>
        <dbReference type="EMBL" id="CAH1111693.1"/>
    </source>
</evidence>
<evidence type="ECO:0000256" key="3">
    <source>
        <dbReference type="ARBA" id="ARBA00022989"/>
    </source>
</evidence>
<feature type="transmembrane region" description="Helical" evidence="5">
    <location>
        <begin position="183"/>
        <end position="204"/>
    </location>
</feature>
<name>A0A9P0GFJ8_9CUCU</name>
<dbReference type="Pfam" id="PF02535">
    <property type="entry name" value="Zip"/>
    <property type="match status" value="1"/>
</dbReference>
<dbReference type="GO" id="GO:0005886">
    <property type="term" value="C:plasma membrane"/>
    <property type="evidence" value="ECO:0007669"/>
    <property type="project" value="TreeGrafter"/>
</dbReference>
<accession>A0A9P0GFJ8</accession>
<organism evidence="6 7">
    <name type="scientific">Psylliodes chrysocephalus</name>
    <dbReference type="NCBI Taxonomy" id="3402493"/>
    <lineage>
        <taxon>Eukaryota</taxon>
        <taxon>Metazoa</taxon>
        <taxon>Ecdysozoa</taxon>
        <taxon>Arthropoda</taxon>
        <taxon>Hexapoda</taxon>
        <taxon>Insecta</taxon>
        <taxon>Pterygota</taxon>
        <taxon>Neoptera</taxon>
        <taxon>Endopterygota</taxon>
        <taxon>Coleoptera</taxon>
        <taxon>Polyphaga</taxon>
        <taxon>Cucujiformia</taxon>
        <taxon>Chrysomeloidea</taxon>
        <taxon>Chrysomelidae</taxon>
        <taxon>Galerucinae</taxon>
        <taxon>Alticini</taxon>
        <taxon>Psylliodes</taxon>
    </lineage>
</organism>
<dbReference type="GO" id="GO:0005385">
    <property type="term" value="F:zinc ion transmembrane transporter activity"/>
    <property type="evidence" value="ECO:0007669"/>
    <property type="project" value="TreeGrafter"/>
</dbReference>
<keyword evidence="4 5" id="KW-0472">Membrane</keyword>
<gene>
    <name evidence="6" type="ORF">PSYICH_LOCUS12717</name>
</gene>
<dbReference type="InterPro" id="IPR003689">
    <property type="entry name" value="ZIP"/>
</dbReference>
<evidence type="ECO:0000256" key="5">
    <source>
        <dbReference type="SAM" id="Phobius"/>
    </source>
</evidence>
<feature type="transmembrane region" description="Helical" evidence="5">
    <location>
        <begin position="288"/>
        <end position="308"/>
    </location>
</feature>
<dbReference type="Proteomes" id="UP001153636">
    <property type="component" value="Chromosome 6"/>
</dbReference>
<dbReference type="PANTHER" id="PTHR11040">
    <property type="entry name" value="ZINC/IRON TRANSPORTER"/>
    <property type="match status" value="1"/>
</dbReference>
<keyword evidence="3 5" id="KW-1133">Transmembrane helix</keyword>
<proteinExistence type="predicted"/>
<keyword evidence="2 5" id="KW-0812">Transmembrane</keyword>
<evidence type="ECO:0000256" key="1">
    <source>
        <dbReference type="ARBA" id="ARBA00004141"/>
    </source>
</evidence>
<feature type="transmembrane region" description="Helical" evidence="5">
    <location>
        <begin position="224"/>
        <end position="247"/>
    </location>
</feature>
<reference evidence="6" key="1">
    <citation type="submission" date="2022-01" db="EMBL/GenBank/DDBJ databases">
        <authorList>
            <person name="King R."/>
        </authorList>
    </citation>
    <scope>NUCLEOTIDE SEQUENCE</scope>
</reference>
<feature type="transmembrane region" description="Helical" evidence="5">
    <location>
        <begin position="105"/>
        <end position="128"/>
    </location>
</feature>
<dbReference type="EMBL" id="OV651818">
    <property type="protein sequence ID" value="CAH1111693.1"/>
    <property type="molecule type" value="Genomic_DNA"/>
</dbReference>
<evidence type="ECO:0000313" key="7">
    <source>
        <dbReference type="Proteomes" id="UP001153636"/>
    </source>
</evidence>
<keyword evidence="7" id="KW-1185">Reference proteome</keyword>
<feature type="transmembrane region" description="Helical" evidence="5">
    <location>
        <begin position="320"/>
        <end position="340"/>
    </location>
</feature>
<dbReference type="OrthoDB" id="448280at2759"/>
<protein>
    <submittedName>
        <fullName evidence="6">Uncharacterized protein</fullName>
    </submittedName>
</protein>
<evidence type="ECO:0000256" key="4">
    <source>
        <dbReference type="ARBA" id="ARBA00023136"/>
    </source>
</evidence>
<sequence>MNLIRIPRHLASDHNHEDEDHGNPNVAKATAMVVLFLASFIIGNLPIKLNQWLKWDSDAKQNVYVKFLLGIGGGVLLCTTFIHLLPEVSESFENLNLTPNLELHYAEILMCIGFFIMYFVEECVHVYLHFKQNMHNPPEVVPEMEVIRRSLSIRRGEDLPKLSNKEEHAKHSINHSHVGHSHIIINPGNSTVVIVRGLLVVLALSVHELFEGLAVGLESSSHTVWYMFGAVSAHKLVIAFCIGVELVASGLRTVFIVIYVFTFAVVSPLGIGIGIIVSNVEGASNTVISVILQGLASGTLMYVVFFEILQGDKRSGLKQFSAITLGFFIMFCITLLDLLGDHH</sequence>
<feature type="transmembrane region" description="Helical" evidence="5">
    <location>
        <begin position="254"/>
        <end position="276"/>
    </location>
</feature>
<feature type="transmembrane region" description="Helical" evidence="5">
    <location>
        <begin position="67"/>
        <end position="85"/>
    </location>
</feature>
<dbReference type="AlphaFoldDB" id="A0A9P0GFJ8"/>
<feature type="transmembrane region" description="Helical" evidence="5">
    <location>
        <begin position="29"/>
        <end position="47"/>
    </location>
</feature>
<dbReference type="PANTHER" id="PTHR11040:SF203">
    <property type="entry name" value="FI18611P1-RELATED"/>
    <property type="match status" value="1"/>
</dbReference>